<organism evidence="1 2">
    <name type="scientific">Microlunatus ginsengisoli</name>
    <dbReference type="NCBI Taxonomy" id="363863"/>
    <lineage>
        <taxon>Bacteria</taxon>
        <taxon>Bacillati</taxon>
        <taxon>Actinomycetota</taxon>
        <taxon>Actinomycetes</taxon>
        <taxon>Propionibacteriales</taxon>
        <taxon>Propionibacteriaceae</taxon>
        <taxon>Microlunatus</taxon>
    </lineage>
</organism>
<name>A0ABP6ZEX0_9ACTN</name>
<protein>
    <recommendedName>
        <fullName evidence="3">DUF1269 domain-containing protein</fullName>
    </recommendedName>
</protein>
<dbReference type="Proteomes" id="UP001501490">
    <property type="component" value="Unassembled WGS sequence"/>
</dbReference>
<reference evidence="2" key="1">
    <citation type="journal article" date="2019" name="Int. J. Syst. Evol. Microbiol.">
        <title>The Global Catalogue of Microorganisms (GCM) 10K type strain sequencing project: providing services to taxonomists for standard genome sequencing and annotation.</title>
        <authorList>
            <consortium name="The Broad Institute Genomics Platform"/>
            <consortium name="The Broad Institute Genome Sequencing Center for Infectious Disease"/>
            <person name="Wu L."/>
            <person name="Ma J."/>
        </authorList>
    </citation>
    <scope>NUCLEOTIDE SEQUENCE [LARGE SCALE GENOMIC DNA]</scope>
    <source>
        <strain evidence="2">JCM 16929</strain>
    </source>
</reference>
<sequence length="182" mass="19237">MTYLTARQLRETMKGNQMTDKNGAAEDLYVAAYSDPSTAEEDWNALKKLAADDVIKVGALALVTRDSDGKLHVKDTTNEPGIGAVVGGVGGALVGLIFPPALLVSAAVGAGVGAGTGSVIDRVIKRQIRSDVEWAVPVGGSGIVVVFDEQWVDEVEKTVTRADKISRNHLHDDDDLQESATH</sequence>
<accession>A0ABP6ZEX0</accession>
<evidence type="ECO:0000313" key="2">
    <source>
        <dbReference type="Proteomes" id="UP001501490"/>
    </source>
</evidence>
<gene>
    <name evidence="1" type="ORF">GCM10022236_02180</name>
</gene>
<comment type="caution">
    <text evidence="1">The sequence shown here is derived from an EMBL/GenBank/DDBJ whole genome shotgun (WGS) entry which is preliminary data.</text>
</comment>
<dbReference type="InterPro" id="IPR009200">
    <property type="entry name" value="DUF1269_membrane"/>
</dbReference>
<dbReference type="Pfam" id="PF06897">
    <property type="entry name" value="DUF1269"/>
    <property type="match status" value="1"/>
</dbReference>
<evidence type="ECO:0008006" key="3">
    <source>
        <dbReference type="Google" id="ProtNLM"/>
    </source>
</evidence>
<keyword evidence="2" id="KW-1185">Reference proteome</keyword>
<dbReference type="EMBL" id="BAABAB010000002">
    <property type="protein sequence ID" value="GAA3604010.1"/>
    <property type="molecule type" value="Genomic_DNA"/>
</dbReference>
<proteinExistence type="predicted"/>
<evidence type="ECO:0000313" key="1">
    <source>
        <dbReference type="EMBL" id="GAA3604010.1"/>
    </source>
</evidence>